<reference evidence="1" key="2">
    <citation type="journal article" date="2015" name="Data Brief">
        <title>Shoot transcriptome of the giant reed, Arundo donax.</title>
        <authorList>
            <person name="Barrero R.A."/>
            <person name="Guerrero F.D."/>
            <person name="Moolhuijzen P."/>
            <person name="Goolsby J.A."/>
            <person name="Tidwell J."/>
            <person name="Bellgard S.E."/>
            <person name="Bellgard M.I."/>
        </authorList>
    </citation>
    <scope>NUCLEOTIDE SEQUENCE</scope>
    <source>
        <tissue evidence="1">Shoot tissue taken approximately 20 cm above the soil surface</tissue>
    </source>
</reference>
<organism evidence="1">
    <name type="scientific">Arundo donax</name>
    <name type="common">Giant reed</name>
    <name type="synonym">Donax arundinaceus</name>
    <dbReference type="NCBI Taxonomy" id="35708"/>
    <lineage>
        <taxon>Eukaryota</taxon>
        <taxon>Viridiplantae</taxon>
        <taxon>Streptophyta</taxon>
        <taxon>Embryophyta</taxon>
        <taxon>Tracheophyta</taxon>
        <taxon>Spermatophyta</taxon>
        <taxon>Magnoliopsida</taxon>
        <taxon>Liliopsida</taxon>
        <taxon>Poales</taxon>
        <taxon>Poaceae</taxon>
        <taxon>PACMAD clade</taxon>
        <taxon>Arundinoideae</taxon>
        <taxon>Arundineae</taxon>
        <taxon>Arundo</taxon>
    </lineage>
</organism>
<reference evidence="1" key="1">
    <citation type="submission" date="2014-09" db="EMBL/GenBank/DDBJ databases">
        <authorList>
            <person name="Magalhaes I.L.F."/>
            <person name="Oliveira U."/>
            <person name="Santos F.R."/>
            <person name="Vidigal T.H.D.A."/>
            <person name="Brescovit A.D."/>
            <person name="Santos A.J."/>
        </authorList>
    </citation>
    <scope>NUCLEOTIDE SEQUENCE</scope>
    <source>
        <tissue evidence="1">Shoot tissue taken approximately 20 cm above the soil surface</tissue>
    </source>
</reference>
<dbReference type="EMBL" id="GBRH01219916">
    <property type="protein sequence ID" value="JAD77979.1"/>
    <property type="molecule type" value="Transcribed_RNA"/>
</dbReference>
<evidence type="ECO:0000313" key="1">
    <source>
        <dbReference type="EMBL" id="JAD77979.1"/>
    </source>
</evidence>
<dbReference type="AlphaFoldDB" id="A0A0A9CNS6"/>
<name>A0A0A9CNS6_ARUDO</name>
<protein>
    <submittedName>
        <fullName evidence="1">Uncharacterized protein</fullName>
    </submittedName>
</protein>
<sequence>MHKGLKITENIQQPVCLIGDQASGPHELKYSIVVMEIIRQSISYHVTL</sequence>
<proteinExistence type="predicted"/>
<accession>A0A0A9CNS6</accession>